<proteinExistence type="predicted"/>
<dbReference type="Proteomes" id="UP001500886">
    <property type="component" value="Unassembled WGS sequence"/>
</dbReference>
<reference evidence="3 4" key="1">
    <citation type="journal article" date="2019" name="Int. J. Syst. Evol. Microbiol.">
        <title>The Global Catalogue of Microorganisms (GCM) 10K type strain sequencing project: providing services to taxonomists for standard genome sequencing and annotation.</title>
        <authorList>
            <consortium name="The Broad Institute Genomics Platform"/>
            <consortium name="The Broad Institute Genome Sequencing Center for Infectious Disease"/>
            <person name="Wu L."/>
            <person name="Ma J."/>
        </authorList>
    </citation>
    <scope>NUCLEOTIDE SEQUENCE [LARGE SCALE GENOMIC DNA]</scope>
    <source>
        <strain evidence="3 4">JCM 4542</strain>
    </source>
</reference>
<keyword evidence="2" id="KW-0472">Membrane</keyword>
<dbReference type="InterPro" id="IPR009937">
    <property type="entry name" value="Phage_holin_3_6"/>
</dbReference>
<feature type="region of interest" description="Disordered" evidence="1">
    <location>
        <begin position="1"/>
        <end position="21"/>
    </location>
</feature>
<dbReference type="Pfam" id="PF07332">
    <property type="entry name" value="Phage_holin_3_6"/>
    <property type="match status" value="1"/>
</dbReference>
<dbReference type="RefSeq" id="WP_344437548.1">
    <property type="nucleotide sequence ID" value="NZ_BAAASL010000019.1"/>
</dbReference>
<dbReference type="EMBL" id="BAAASL010000019">
    <property type="protein sequence ID" value="GAA2722244.1"/>
    <property type="molecule type" value="Genomic_DNA"/>
</dbReference>
<evidence type="ECO:0000256" key="1">
    <source>
        <dbReference type="SAM" id="MobiDB-lite"/>
    </source>
</evidence>
<evidence type="ECO:0000256" key="2">
    <source>
        <dbReference type="SAM" id="Phobius"/>
    </source>
</evidence>
<keyword evidence="2" id="KW-1133">Transmembrane helix</keyword>
<evidence type="ECO:0000313" key="3">
    <source>
        <dbReference type="EMBL" id="GAA2722244.1"/>
    </source>
</evidence>
<keyword evidence="2" id="KW-0812">Transmembrane</keyword>
<comment type="caution">
    <text evidence="3">The sequence shown here is derived from an EMBL/GenBank/DDBJ whole genome shotgun (WGS) entry which is preliminary data.</text>
</comment>
<gene>
    <name evidence="3" type="ORF">GCM10010315_46980</name>
</gene>
<feature type="compositionally biased region" description="Basic residues" evidence="1">
    <location>
        <begin position="1"/>
        <end position="13"/>
    </location>
</feature>
<feature type="transmembrane region" description="Helical" evidence="2">
    <location>
        <begin position="95"/>
        <end position="112"/>
    </location>
</feature>
<sequence length="139" mass="14881">MSHARRGPRRSGRAHPPEDDATLAAAAERLSRDVLELVRRELERARPEALASLRRAGLGTLTLTAAAVCGALAVLSAHEAALAALERSMPRRCAATALGAGYAVCGAGLAWWGRRQLHEVRTASQQALDQVREGPPFRE</sequence>
<evidence type="ECO:0008006" key="5">
    <source>
        <dbReference type="Google" id="ProtNLM"/>
    </source>
</evidence>
<organism evidence="3 4">
    <name type="scientific">Streptomyces luteosporeus</name>
    <dbReference type="NCBI Taxonomy" id="173856"/>
    <lineage>
        <taxon>Bacteria</taxon>
        <taxon>Bacillati</taxon>
        <taxon>Actinomycetota</taxon>
        <taxon>Actinomycetes</taxon>
        <taxon>Kitasatosporales</taxon>
        <taxon>Streptomycetaceae</taxon>
        <taxon>Streptomyces</taxon>
    </lineage>
</organism>
<accession>A0ABN3U0U9</accession>
<evidence type="ECO:0000313" key="4">
    <source>
        <dbReference type="Proteomes" id="UP001500886"/>
    </source>
</evidence>
<protein>
    <recommendedName>
        <fullName evidence="5">Phage holin family protein</fullName>
    </recommendedName>
</protein>
<name>A0ABN3U0U9_9ACTN</name>
<feature type="transmembrane region" description="Helical" evidence="2">
    <location>
        <begin position="56"/>
        <end position="75"/>
    </location>
</feature>
<keyword evidence="4" id="KW-1185">Reference proteome</keyword>